<reference evidence="3" key="1">
    <citation type="submission" date="2025-08" db="UniProtKB">
        <authorList>
            <consortium name="RefSeq"/>
        </authorList>
    </citation>
    <scope>IDENTIFICATION</scope>
    <source>
        <tissue evidence="3">Whole organism</tissue>
    </source>
</reference>
<feature type="region of interest" description="Disordered" evidence="1">
    <location>
        <begin position="1"/>
        <end position="83"/>
    </location>
</feature>
<feature type="region of interest" description="Disordered" evidence="1">
    <location>
        <begin position="118"/>
        <end position="146"/>
    </location>
</feature>
<sequence>MCQKSLSSSPNNNNNYLSDINNSNKGRHSNLNISSSNKNKSNNKLGPSSLRFRRAKSGVDGGNGNCIQDTSIHASRHEERLGKREAPHDLFDLIRKVQDSRIDDQRCELPNFFTQATRAGNLREGGMGKSPSSEGSDRDGAPANKSSRQQLLNILRNPGPYPQVVLPASGGYWLDSGEPENHQFDSSSASTSSSTSSTQPCRYHPNNPTYIPSQCLPPSTNYHNGHNFDIPPTNNQSNNPSNNFNSQYASNYSYNGYHSSTPSEVSYESSQYSDHTTVSQTSQFIYGANGQYVNNNDNAHHNQHNKNESQHHSANINDNVYDNEHRNGRQHKHQNSSSSCLQHLPTATSTSNANIKIESDETAQIYRRHFMGK</sequence>
<dbReference type="OrthoDB" id="286233at2759"/>
<dbReference type="PROSITE" id="PS50877">
    <property type="entry name" value="GOLOCO"/>
    <property type="match status" value="1"/>
</dbReference>
<dbReference type="InterPro" id="IPR003109">
    <property type="entry name" value="GoLoco_motif"/>
</dbReference>
<feature type="compositionally biased region" description="Low complexity" evidence="1">
    <location>
        <begin position="186"/>
        <end position="198"/>
    </location>
</feature>
<protein>
    <submittedName>
        <fullName evidence="3">GATA zinc finger domain-containing protein 14</fullName>
    </submittedName>
</protein>
<name>A0A8B7P026_HYAAZ</name>
<accession>A0A8B7P026</accession>
<feature type="region of interest" description="Disordered" evidence="1">
    <location>
        <begin position="176"/>
        <end position="250"/>
    </location>
</feature>
<keyword evidence="2" id="KW-1185">Reference proteome</keyword>
<dbReference type="RefSeq" id="XP_018019320.2">
    <property type="nucleotide sequence ID" value="XM_018163831.2"/>
</dbReference>
<dbReference type="KEGG" id="hazt:108675804"/>
<feature type="compositionally biased region" description="Polar residues" evidence="1">
    <location>
        <begin position="335"/>
        <end position="354"/>
    </location>
</feature>
<feature type="non-terminal residue" evidence="3">
    <location>
        <position position="373"/>
    </location>
</feature>
<dbReference type="SMART" id="SM00390">
    <property type="entry name" value="GoLoco"/>
    <property type="match status" value="1"/>
</dbReference>
<evidence type="ECO:0000313" key="3">
    <source>
        <dbReference type="RefSeq" id="XP_018019320.2"/>
    </source>
</evidence>
<evidence type="ECO:0000256" key="1">
    <source>
        <dbReference type="SAM" id="MobiDB-lite"/>
    </source>
</evidence>
<dbReference type="GO" id="GO:0030695">
    <property type="term" value="F:GTPase regulator activity"/>
    <property type="evidence" value="ECO:0007669"/>
    <property type="project" value="InterPro"/>
</dbReference>
<feature type="compositionally biased region" description="Polar residues" evidence="1">
    <location>
        <begin position="206"/>
        <end position="224"/>
    </location>
</feature>
<proteinExistence type="predicted"/>
<dbReference type="GeneID" id="108675804"/>
<feature type="region of interest" description="Disordered" evidence="1">
    <location>
        <begin position="290"/>
        <end position="356"/>
    </location>
</feature>
<dbReference type="AlphaFoldDB" id="A0A8B7P026"/>
<gene>
    <name evidence="3" type="primary">LOC108675804</name>
</gene>
<feature type="compositionally biased region" description="Low complexity" evidence="1">
    <location>
        <begin position="1"/>
        <end position="50"/>
    </location>
</feature>
<organism evidence="2 3">
    <name type="scientific">Hyalella azteca</name>
    <name type="common">Amphipod</name>
    <dbReference type="NCBI Taxonomy" id="294128"/>
    <lineage>
        <taxon>Eukaryota</taxon>
        <taxon>Metazoa</taxon>
        <taxon>Ecdysozoa</taxon>
        <taxon>Arthropoda</taxon>
        <taxon>Crustacea</taxon>
        <taxon>Multicrustacea</taxon>
        <taxon>Malacostraca</taxon>
        <taxon>Eumalacostraca</taxon>
        <taxon>Peracarida</taxon>
        <taxon>Amphipoda</taxon>
        <taxon>Senticaudata</taxon>
        <taxon>Talitrida</taxon>
        <taxon>Talitroidea</taxon>
        <taxon>Hyalellidae</taxon>
        <taxon>Hyalella</taxon>
    </lineage>
</organism>
<dbReference type="Proteomes" id="UP000694843">
    <property type="component" value="Unplaced"/>
</dbReference>
<evidence type="ECO:0000313" key="2">
    <source>
        <dbReference type="Proteomes" id="UP000694843"/>
    </source>
</evidence>
<feature type="compositionally biased region" description="Low complexity" evidence="1">
    <location>
        <begin position="231"/>
        <end position="246"/>
    </location>
</feature>